<feature type="binding site" evidence="8">
    <location>
        <position position="209"/>
    </location>
    <ligand>
        <name>substrate</name>
    </ligand>
</feature>
<comment type="catalytic activity">
    <reaction evidence="8">
        <text>6-carboxy-5,6,7,8-tetrahydropterin + H(+) = 7-carboxy-7-carbaguanine + NH4(+)</text>
        <dbReference type="Rhea" id="RHEA:27974"/>
        <dbReference type="ChEBI" id="CHEBI:15378"/>
        <dbReference type="ChEBI" id="CHEBI:28938"/>
        <dbReference type="ChEBI" id="CHEBI:61032"/>
        <dbReference type="ChEBI" id="CHEBI:61036"/>
        <dbReference type="EC" id="4.3.99.3"/>
    </reaction>
</comment>
<keyword evidence="8" id="KW-0671">Queuosine biosynthesis</keyword>
<keyword evidence="5 8" id="KW-0408">Iron</keyword>
<name>A0A554VLC3_9FLAO</name>
<evidence type="ECO:0000313" key="11">
    <source>
        <dbReference type="Proteomes" id="UP000318833"/>
    </source>
</evidence>
<dbReference type="PIRSF" id="PIRSF000370">
    <property type="entry name" value="QueE"/>
    <property type="match status" value="1"/>
</dbReference>
<comment type="cofactor">
    <cofactor evidence="8">
        <name>Mg(2+)</name>
        <dbReference type="ChEBI" id="CHEBI:18420"/>
    </cofactor>
</comment>
<feature type="binding site" evidence="8">
    <location>
        <position position="85"/>
    </location>
    <ligand>
        <name>S-adenosyl-L-methionine</name>
        <dbReference type="ChEBI" id="CHEBI:59789"/>
    </ligand>
</feature>
<keyword evidence="11" id="KW-1185">Reference proteome</keyword>
<feature type="domain" description="Radical SAM core" evidence="9">
    <location>
        <begin position="30"/>
        <end position="209"/>
    </location>
</feature>
<dbReference type="HAMAP" id="MF_00917">
    <property type="entry name" value="QueE"/>
    <property type="match status" value="1"/>
</dbReference>
<dbReference type="Gene3D" id="3.20.20.70">
    <property type="entry name" value="Aldolase class I"/>
    <property type="match status" value="1"/>
</dbReference>
<comment type="caution">
    <text evidence="10">The sequence shown here is derived from an EMBL/GenBank/DDBJ whole genome shotgun (WGS) entry which is preliminary data.</text>
</comment>
<comment type="subunit">
    <text evidence="8">Homodimer.</text>
</comment>
<evidence type="ECO:0000256" key="4">
    <source>
        <dbReference type="ARBA" id="ARBA00022842"/>
    </source>
</evidence>
<evidence type="ECO:0000256" key="3">
    <source>
        <dbReference type="ARBA" id="ARBA00022723"/>
    </source>
</evidence>
<comment type="cofactor">
    <cofactor evidence="8">
        <name>S-adenosyl-L-methionine</name>
        <dbReference type="ChEBI" id="CHEBI:59789"/>
    </cofactor>
    <text evidence="8">Binds 1 S-adenosyl-L-methionine per subunit.</text>
</comment>
<dbReference type="PROSITE" id="PS51918">
    <property type="entry name" value="RADICAL_SAM"/>
    <property type="match status" value="1"/>
</dbReference>
<dbReference type="InterPro" id="IPR007197">
    <property type="entry name" value="rSAM"/>
</dbReference>
<feature type="binding site" evidence="8">
    <location>
        <begin position="126"/>
        <end position="128"/>
    </location>
    <ligand>
        <name>S-adenosyl-L-methionine</name>
        <dbReference type="ChEBI" id="CHEBI:59789"/>
    </ligand>
</feature>
<dbReference type="InterPro" id="IPR024924">
    <property type="entry name" value="7-CO-7-deazaguanine_synth-like"/>
</dbReference>
<dbReference type="UniPathway" id="UPA00391"/>
<dbReference type="GO" id="GO:0051539">
    <property type="term" value="F:4 iron, 4 sulfur cluster binding"/>
    <property type="evidence" value="ECO:0007669"/>
    <property type="project" value="UniProtKB-UniRule"/>
</dbReference>
<feature type="binding site" evidence="8">
    <location>
        <position position="47"/>
    </location>
    <ligand>
        <name>[4Fe-4S] cluster</name>
        <dbReference type="ChEBI" id="CHEBI:49883"/>
        <note>4Fe-4S-S-AdoMet</note>
    </ligand>
</feature>
<comment type="caution">
    <text evidence="8">Lacks conserved residue(s) required for the propagation of feature annotation.</text>
</comment>
<feature type="binding site" evidence="8">
    <location>
        <begin position="24"/>
        <end position="26"/>
    </location>
    <ligand>
        <name>substrate</name>
    </ligand>
</feature>
<evidence type="ECO:0000256" key="8">
    <source>
        <dbReference type="HAMAP-Rule" id="MF_00917"/>
    </source>
</evidence>
<evidence type="ECO:0000256" key="5">
    <source>
        <dbReference type="ARBA" id="ARBA00023004"/>
    </source>
</evidence>
<keyword evidence="2 8" id="KW-0949">S-adenosyl-L-methionine</keyword>
<dbReference type="PANTHER" id="PTHR42836:SF1">
    <property type="entry name" value="7-CARBOXY-7-DEAZAGUANINE SYNTHASE"/>
    <property type="match status" value="1"/>
</dbReference>
<evidence type="ECO:0000256" key="2">
    <source>
        <dbReference type="ARBA" id="ARBA00022691"/>
    </source>
</evidence>
<comment type="similarity">
    <text evidence="8">Belongs to the radical SAM superfamily. 7-carboxy-7-deazaguanine synthase family.</text>
</comment>
<feature type="binding site" evidence="8">
    <location>
        <position position="83"/>
    </location>
    <ligand>
        <name>substrate</name>
    </ligand>
</feature>
<dbReference type="GO" id="GO:0008616">
    <property type="term" value="P:tRNA queuosine(34) biosynthetic process"/>
    <property type="evidence" value="ECO:0007669"/>
    <property type="project" value="UniProtKB-UniRule"/>
</dbReference>
<dbReference type="EMBL" id="VLNR01000018">
    <property type="protein sequence ID" value="TSE08918.1"/>
    <property type="molecule type" value="Genomic_DNA"/>
</dbReference>
<comment type="cofactor">
    <cofactor evidence="8">
        <name>[4Fe-4S] cluster</name>
        <dbReference type="ChEBI" id="CHEBI:49883"/>
    </cofactor>
    <text evidence="8">Binds 1 [4Fe-4S] cluster. The cluster is coordinated with 3 cysteines and an exchangeable S-adenosyl-L-methionine.</text>
</comment>
<protein>
    <recommendedName>
        <fullName evidence="8">7-carboxy-7-deazaguanine synthase</fullName>
        <shortName evidence="8">CDG synthase</shortName>
        <ecNumber evidence="8">4.3.99.3</ecNumber>
    </recommendedName>
    <alternativeName>
        <fullName evidence="8">Queuosine biosynthesis protein QueE</fullName>
    </alternativeName>
</protein>
<proteinExistence type="inferred from homology"/>
<keyword evidence="4 8" id="KW-0460">Magnesium</keyword>
<keyword evidence="7 8" id="KW-0456">Lyase</keyword>
<keyword evidence="1 8" id="KW-0004">4Fe-4S</keyword>
<reference evidence="10 11" key="1">
    <citation type="submission" date="2019-07" db="EMBL/GenBank/DDBJ databases">
        <title>The draft genome sequence of Aquimarina algiphila M91.</title>
        <authorList>
            <person name="Meng X."/>
        </authorList>
    </citation>
    <scope>NUCLEOTIDE SEQUENCE [LARGE SCALE GENOMIC DNA]</scope>
    <source>
        <strain evidence="10 11">M91</strain>
    </source>
</reference>
<evidence type="ECO:0000256" key="7">
    <source>
        <dbReference type="ARBA" id="ARBA00023239"/>
    </source>
</evidence>
<sequence length="209" mass="23842">MQESVQKLVNDGKMLPLMEEFYTIQGEGFHKGTAAYFVRIGGCDVGCHWCDVKESWNADLHPPTDTGLIIENSLKYSDVVVVTGGEPLTWDMSLLTQGLRDRGAKTHIETSGAYALTGEWDWICLSPKKVKLPKEEIYQKAHELKCIVYNKSDFAFAEEQAAKVSDHCILYLQPEWSVREKMIPMIVDYVMKNPKWKVSLQTHKYLNIP</sequence>
<dbReference type="GO" id="GO:0000287">
    <property type="term" value="F:magnesium ion binding"/>
    <property type="evidence" value="ECO:0007669"/>
    <property type="project" value="UniProtKB-UniRule"/>
</dbReference>
<gene>
    <name evidence="8" type="primary">queE</name>
    <name evidence="10" type="ORF">FOF46_10630</name>
</gene>
<dbReference type="PANTHER" id="PTHR42836">
    <property type="entry name" value="7-CARBOXY-7-DEAZAGUANINE SYNTHASE"/>
    <property type="match status" value="1"/>
</dbReference>
<dbReference type="InterPro" id="IPR058240">
    <property type="entry name" value="rSAM_sf"/>
</dbReference>
<feature type="binding site" evidence="8">
    <location>
        <position position="43"/>
    </location>
    <ligand>
        <name>[4Fe-4S] cluster</name>
        <dbReference type="ChEBI" id="CHEBI:49883"/>
        <note>4Fe-4S-S-AdoMet</note>
    </ligand>
</feature>
<evidence type="ECO:0000259" key="9">
    <source>
        <dbReference type="PROSITE" id="PS51918"/>
    </source>
</evidence>
<accession>A0A554VLC3</accession>
<comment type="pathway">
    <text evidence="8">Purine metabolism; 7-cyano-7-deazaguanine biosynthesis.</text>
</comment>
<feature type="binding site" evidence="8">
    <location>
        <begin position="49"/>
        <end position="51"/>
    </location>
    <ligand>
        <name>S-adenosyl-L-methionine</name>
        <dbReference type="ChEBI" id="CHEBI:59789"/>
    </ligand>
</feature>
<dbReference type="GO" id="GO:0016840">
    <property type="term" value="F:carbon-nitrogen lyase activity"/>
    <property type="evidence" value="ECO:0007669"/>
    <property type="project" value="UniProtKB-UniRule"/>
</dbReference>
<keyword evidence="3 8" id="KW-0479">Metal-binding</keyword>
<evidence type="ECO:0000256" key="6">
    <source>
        <dbReference type="ARBA" id="ARBA00023014"/>
    </source>
</evidence>
<dbReference type="OrthoDB" id="9792276at2"/>
<dbReference type="SUPFAM" id="SSF102114">
    <property type="entry name" value="Radical SAM enzymes"/>
    <property type="match status" value="1"/>
</dbReference>
<dbReference type="RefSeq" id="WP_109434794.1">
    <property type="nucleotide sequence ID" value="NZ_CANMIK010000019.1"/>
</dbReference>
<comment type="function">
    <text evidence="8">Catalyzes the complex heterocyclic radical-mediated conversion of 6-carboxy-5,6,7,8-tetrahydropterin (CPH4) to 7-carboxy-7-deazaguanine (CDG), a step common to the biosynthetic pathways of all 7-deazapurine-containing compounds.</text>
</comment>
<dbReference type="Proteomes" id="UP000318833">
    <property type="component" value="Unassembled WGS sequence"/>
</dbReference>
<keyword evidence="6 8" id="KW-0411">Iron-sulfur</keyword>
<evidence type="ECO:0000256" key="1">
    <source>
        <dbReference type="ARBA" id="ARBA00022485"/>
    </source>
</evidence>
<feature type="binding site" evidence="8">
    <location>
        <position position="50"/>
    </location>
    <ligand>
        <name>[4Fe-4S] cluster</name>
        <dbReference type="ChEBI" id="CHEBI:49883"/>
        <note>4Fe-4S-S-AdoMet</note>
    </ligand>
</feature>
<feature type="binding site" evidence="8">
    <location>
        <position position="39"/>
    </location>
    <ligand>
        <name>substrate</name>
    </ligand>
</feature>
<dbReference type="SFLD" id="SFLDS00029">
    <property type="entry name" value="Radical_SAM"/>
    <property type="match status" value="1"/>
</dbReference>
<dbReference type="AlphaFoldDB" id="A0A554VLC3"/>
<dbReference type="EC" id="4.3.99.3" evidence="8"/>
<dbReference type="InterPro" id="IPR013785">
    <property type="entry name" value="Aldolase_TIM"/>
</dbReference>
<evidence type="ECO:0000313" key="10">
    <source>
        <dbReference type="EMBL" id="TSE08918.1"/>
    </source>
</evidence>
<organism evidence="10 11">
    <name type="scientific">Aquimarina algiphila</name>
    <dbReference type="NCBI Taxonomy" id="2047982"/>
    <lineage>
        <taxon>Bacteria</taxon>
        <taxon>Pseudomonadati</taxon>
        <taxon>Bacteroidota</taxon>
        <taxon>Flavobacteriia</taxon>
        <taxon>Flavobacteriales</taxon>
        <taxon>Flavobacteriaceae</taxon>
        <taxon>Aquimarina</taxon>
    </lineage>
</organism>
<dbReference type="GO" id="GO:1904047">
    <property type="term" value="F:S-adenosyl-L-methionine binding"/>
    <property type="evidence" value="ECO:0007669"/>
    <property type="project" value="UniProtKB-UniRule"/>
</dbReference>